<comment type="caution">
    <text evidence="1">The sequence shown here is derived from an EMBL/GenBank/DDBJ whole genome shotgun (WGS) entry which is preliminary data.</text>
</comment>
<dbReference type="EMBL" id="LAVV01003076">
    <property type="protein sequence ID" value="KNZ62384.1"/>
    <property type="molecule type" value="Genomic_DNA"/>
</dbReference>
<accession>A0A0L6VNV9</accession>
<reference evidence="1 2" key="1">
    <citation type="submission" date="2015-08" db="EMBL/GenBank/DDBJ databases">
        <title>Next Generation Sequencing and Analysis of the Genome of Puccinia sorghi L Schw, the Causal Agent of Maize Common Rust.</title>
        <authorList>
            <person name="Rochi L."/>
            <person name="Burguener G."/>
            <person name="Darino M."/>
            <person name="Turjanski A."/>
            <person name="Kreff E."/>
            <person name="Dieguez M.J."/>
            <person name="Sacco F."/>
        </authorList>
    </citation>
    <scope>NUCLEOTIDE SEQUENCE [LARGE SCALE GENOMIC DNA]</scope>
    <source>
        <strain evidence="1 2">RO10H11247</strain>
    </source>
</reference>
<name>A0A0L6VNV9_9BASI</name>
<evidence type="ECO:0000313" key="2">
    <source>
        <dbReference type="Proteomes" id="UP000037035"/>
    </source>
</evidence>
<proteinExistence type="predicted"/>
<organism evidence="1 2">
    <name type="scientific">Puccinia sorghi</name>
    <dbReference type="NCBI Taxonomy" id="27349"/>
    <lineage>
        <taxon>Eukaryota</taxon>
        <taxon>Fungi</taxon>
        <taxon>Dikarya</taxon>
        <taxon>Basidiomycota</taxon>
        <taxon>Pucciniomycotina</taxon>
        <taxon>Pucciniomycetes</taxon>
        <taxon>Pucciniales</taxon>
        <taxon>Pucciniaceae</taxon>
        <taxon>Puccinia</taxon>
    </lineage>
</organism>
<sequence>MFWHSRCEFCTVTVHQSLVESLLLDFVSPYNVIIFSKKKNPFFSVKYFTFLVIFFKEKTSLLFLRKKLSFFPTKKNELLRNDWNDFLGKCIGIHFSLRKSEIPSILLTVFLYLIHFSTASVWCQHQFYACSLPAYSLFFISSFSFSQYSCWSYLGNLAAFDWDWATAYYWEFDRDCECTPKLKVQPTGFDCHPKIGYTHLRELIMSNSYVREMFLSRQNKSIASPFGVEDCNWLVLQTENIVLLSQARIWNVLIWLLHLPFPSSFFFGFHLCKENLRYRRNVWRLKEPRDPLSRRQGWFCIWSRLVLAFQIREFVGKKEINLPHHPFQRGEVLAWRLPNFGGDNFQAFYLCLLVTNSHHIMNQLKRLDSKKLLASGTLWPSPGFTLETNLNLACKRNKKRCLNDWAHKLFNTYLWNIAASFKFFRVNLEHHACNSKCTYRYPHIPWFAPIRNLSLCMYQLIFVFTAENMCITVSKKLHSDNRHSLFVSPPFATCNPERDCKYSELNNLNL</sequence>
<protein>
    <submittedName>
        <fullName evidence="1">Uncharacterized protein</fullName>
    </submittedName>
</protein>
<dbReference type="AlphaFoldDB" id="A0A0L6VNV9"/>
<dbReference type="VEuPathDB" id="FungiDB:VP01_1276g1"/>
<dbReference type="Proteomes" id="UP000037035">
    <property type="component" value="Unassembled WGS sequence"/>
</dbReference>
<gene>
    <name evidence="1" type="ORF">VP01_1276g1</name>
</gene>
<keyword evidence="2" id="KW-1185">Reference proteome</keyword>
<evidence type="ECO:0000313" key="1">
    <source>
        <dbReference type="EMBL" id="KNZ62384.1"/>
    </source>
</evidence>